<dbReference type="PANTHER" id="PTHR39210">
    <property type="entry name" value="HEPARIN-SULFATE LYASE"/>
    <property type="match status" value="1"/>
</dbReference>
<dbReference type="OrthoDB" id="7335480at2"/>
<dbReference type="SUPFAM" id="SSF48230">
    <property type="entry name" value="Chondroitin AC/alginate lyase"/>
    <property type="match status" value="1"/>
</dbReference>
<dbReference type="GO" id="GO:0042597">
    <property type="term" value="C:periplasmic space"/>
    <property type="evidence" value="ECO:0007669"/>
    <property type="project" value="UniProtKB-SubCell"/>
</dbReference>
<proteinExistence type="predicted"/>
<evidence type="ECO:0000256" key="2">
    <source>
        <dbReference type="ARBA" id="ARBA00022729"/>
    </source>
</evidence>
<keyword evidence="3" id="KW-0574">Periplasm</keyword>
<dbReference type="Proteomes" id="UP000274271">
    <property type="component" value="Unassembled WGS sequence"/>
</dbReference>
<name>A0A3P1CLH1_9BACT</name>
<reference evidence="7 8" key="1">
    <citation type="submission" date="2018-11" db="EMBL/GenBank/DDBJ databases">
        <authorList>
            <person name="Zhou Z."/>
            <person name="Wang G."/>
        </authorList>
    </citation>
    <scope>NUCLEOTIDE SEQUENCE [LARGE SCALE GENOMIC DNA]</scope>
    <source>
        <strain evidence="7 8">KCTC42998</strain>
    </source>
</reference>
<dbReference type="PANTHER" id="PTHR39210:SF1">
    <property type="entry name" value="HEPARIN-SULFATE LYASE"/>
    <property type="match status" value="1"/>
</dbReference>
<sequence>MKSWRLYWDTVRHLKAQQLIYQAINRLRPQPSLPVDTPPVATSWLEFTAPDKPQSLDGQTFTFLNQPVSFSTGVDWNYAQNGKLWQYNLNYFDFLNQPGFAIDQGVGLIHDFMRKTATLKGGLEPYPTSLRIINWVRFLSYYQLRLPDIDSHLRAQVRLLQNRLEYHLLGNHLLENGFALLIGSLYFQDRDLYQNAILLVRQELNEQLFADGGHYERSPMYHQILLDRLLDTCRALRKDTWHRDHDADTFLERMARRMLGWLHTMTFSNGEIPLMNDAAEGIAPTTCQLMAKAESIGIKPDTITLSDSRFRQFQTPNYEVVATVGSIGPAYQPGHAHADTFTFVLHVHGRPVIVDTGTSSYETNARRQWERSTTAHNTVQIAETDSSEVWGSFRVGRRARVTLLDDAPDHLRAQHDGYRQLNIQHERQWVTSPDQLLIVDSIRGEQTAVARFHLAPGMQPLAIKRNRILFVWGKIEWQNALAISQKAVQVARQFNQLLPTLVIEVQFRKTLRTIITCAE</sequence>
<feature type="domain" description="Heparin-sulfate lyase N-terminal" evidence="6">
    <location>
        <begin position="166"/>
        <end position="280"/>
    </location>
</feature>
<dbReference type="Pfam" id="PF07940">
    <property type="entry name" value="Hepar_II_III_C"/>
    <property type="match status" value="1"/>
</dbReference>
<keyword evidence="4" id="KW-0456">Lyase</keyword>
<evidence type="ECO:0000313" key="8">
    <source>
        <dbReference type="Proteomes" id="UP000274271"/>
    </source>
</evidence>
<accession>A0A3P1CLH1</accession>
<dbReference type="InterPro" id="IPR031680">
    <property type="entry name" value="Hepar_II_III_N"/>
</dbReference>
<evidence type="ECO:0000256" key="1">
    <source>
        <dbReference type="ARBA" id="ARBA00004418"/>
    </source>
</evidence>
<dbReference type="GO" id="GO:0016829">
    <property type="term" value="F:lyase activity"/>
    <property type="evidence" value="ECO:0007669"/>
    <property type="project" value="UniProtKB-KW"/>
</dbReference>
<dbReference type="Gene3D" id="1.50.10.100">
    <property type="entry name" value="Chondroitin AC/alginate lyase"/>
    <property type="match status" value="1"/>
</dbReference>
<keyword evidence="2" id="KW-0732">Signal</keyword>
<protein>
    <submittedName>
        <fullName evidence="7">Heparinase</fullName>
    </submittedName>
</protein>
<evidence type="ECO:0000256" key="4">
    <source>
        <dbReference type="ARBA" id="ARBA00023239"/>
    </source>
</evidence>
<comment type="subcellular location">
    <subcellularLocation>
        <location evidence="1">Periplasm</location>
    </subcellularLocation>
</comment>
<feature type="domain" description="Heparinase II/III-like C-terminal" evidence="5">
    <location>
        <begin position="306"/>
        <end position="463"/>
    </location>
</feature>
<organism evidence="7 8">
    <name type="scientific">Larkinella knui</name>
    <dbReference type="NCBI Taxonomy" id="2025310"/>
    <lineage>
        <taxon>Bacteria</taxon>
        <taxon>Pseudomonadati</taxon>
        <taxon>Bacteroidota</taxon>
        <taxon>Cytophagia</taxon>
        <taxon>Cytophagales</taxon>
        <taxon>Spirosomataceae</taxon>
        <taxon>Larkinella</taxon>
    </lineage>
</organism>
<gene>
    <name evidence="7" type="ORF">EHT87_17660</name>
</gene>
<dbReference type="InterPro" id="IPR012480">
    <property type="entry name" value="Hepar_II_III_C"/>
</dbReference>
<evidence type="ECO:0000313" key="7">
    <source>
        <dbReference type="EMBL" id="RRB14068.1"/>
    </source>
</evidence>
<dbReference type="Pfam" id="PF16889">
    <property type="entry name" value="Hepar_II_III_N"/>
    <property type="match status" value="1"/>
</dbReference>
<keyword evidence="8" id="KW-1185">Reference proteome</keyword>
<dbReference type="EMBL" id="RQJP01000003">
    <property type="protein sequence ID" value="RRB14068.1"/>
    <property type="molecule type" value="Genomic_DNA"/>
</dbReference>
<dbReference type="RefSeq" id="WP_124907964.1">
    <property type="nucleotide sequence ID" value="NZ_RQJP01000003.1"/>
</dbReference>
<dbReference type="InterPro" id="IPR008929">
    <property type="entry name" value="Chondroitin_lyas"/>
</dbReference>
<dbReference type="AlphaFoldDB" id="A0A3P1CLH1"/>
<dbReference type="Gene3D" id="2.70.98.70">
    <property type="match status" value="1"/>
</dbReference>
<evidence type="ECO:0000259" key="6">
    <source>
        <dbReference type="Pfam" id="PF16889"/>
    </source>
</evidence>
<comment type="caution">
    <text evidence="7">The sequence shown here is derived from an EMBL/GenBank/DDBJ whole genome shotgun (WGS) entry which is preliminary data.</text>
</comment>
<evidence type="ECO:0000256" key="3">
    <source>
        <dbReference type="ARBA" id="ARBA00022764"/>
    </source>
</evidence>
<evidence type="ECO:0000259" key="5">
    <source>
        <dbReference type="Pfam" id="PF07940"/>
    </source>
</evidence>